<name>A0A067M009_BOTB1</name>
<dbReference type="InParanoid" id="A0A067M009"/>
<accession>A0A067M009</accession>
<sequence length="363" mass="41133">MSQKTSGPNVAEPKLTGLELASSKFRLINPVSAPDDAPAWEIYARKRSAEAARAYNAAEAPEYEDEEDREWGGDDDTRIIYEGVHDTIKALEKECGLEDGVLGECVWVESCSLDGLEGPGFAPRNCETYSRIYSLATPAHVDVHFQYHERTRMESIEWNYSIGYKIHDLAGEDVAFRFTSCGNKTHRGRPDMRSICWAFYDDDEGFRHREWRRVEVFGFDLDQRDVLNIHQALFGPLEPLAADADDAAIAARRCMLVRTVRILLASVGIDYPVRCKEEEDGGEEENPHRNAALDWTLESSSIDQWIARGTRKACGFQLASDPEMERAGVQARKEELEYHSEYDSEDEENSDSSDRGGGRYSYY</sequence>
<protein>
    <submittedName>
        <fullName evidence="2">Uncharacterized protein</fullName>
    </submittedName>
</protein>
<evidence type="ECO:0000256" key="1">
    <source>
        <dbReference type="SAM" id="MobiDB-lite"/>
    </source>
</evidence>
<dbReference type="AlphaFoldDB" id="A0A067M009"/>
<gene>
    <name evidence="2" type="ORF">BOTBODRAFT_58868</name>
</gene>
<keyword evidence="3" id="KW-1185">Reference proteome</keyword>
<organism evidence="2 3">
    <name type="scientific">Botryobasidium botryosum (strain FD-172 SS1)</name>
    <dbReference type="NCBI Taxonomy" id="930990"/>
    <lineage>
        <taxon>Eukaryota</taxon>
        <taxon>Fungi</taxon>
        <taxon>Dikarya</taxon>
        <taxon>Basidiomycota</taxon>
        <taxon>Agaricomycotina</taxon>
        <taxon>Agaricomycetes</taxon>
        <taxon>Cantharellales</taxon>
        <taxon>Botryobasidiaceae</taxon>
        <taxon>Botryobasidium</taxon>
    </lineage>
</organism>
<dbReference type="EMBL" id="KL198082">
    <property type="protein sequence ID" value="KDQ09073.1"/>
    <property type="molecule type" value="Genomic_DNA"/>
</dbReference>
<proteinExistence type="predicted"/>
<feature type="region of interest" description="Disordered" evidence="1">
    <location>
        <begin position="322"/>
        <end position="363"/>
    </location>
</feature>
<dbReference type="HOGENOM" id="CLU_762888_0_0_1"/>
<dbReference type="OrthoDB" id="3012326at2759"/>
<dbReference type="Proteomes" id="UP000027195">
    <property type="component" value="Unassembled WGS sequence"/>
</dbReference>
<feature type="compositionally biased region" description="Basic and acidic residues" evidence="1">
    <location>
        <begin position="323"/>
        <end position="342"/>
    </location>
</feature>
<evidence type="ECO:0000313" key="3">
    <source>
        <dbReference type="Proteomes" id="UP000027195"/>
    </source>
</evidence>
<reference evidence="3" key="1">
    <citation type="journal article" date="2014" name="Proc. Natl. Acad. Sci. U.S.A.">
        <title>Extensive sampling of basidiomycete genomes demonstrates inadequacy of the white-rot/brown-rot paradigm for wood decay fungi.</title>
        <authorList>
            <person name="Riley R."/>
            <person name="Salamov A.A."/>
            <person name="Brown D.W."/>
            <person name="Nagy L.G."/>
            <person name="Floudas D."/>
            <person name="Held B.W."/>
            <person name="Levasseur A."/>
            <person name="Lombard V."/>
            <person name="Morin E."/>
            <person name="Otillar R."/>
            <person name="Lindquist E.A."/>
            <person name="Sun H."/>
            <person name="LaButti K.M."/>
            <person name="Schmutz J."/>
            <person name="Jabbour D."/>
            <person name="Luo H."/>
            <person name="Baker S.E."/>
            <person name="Pisabarro A.G."/>
            <person name="Walton J.D."/>
            <person name="Blanchette R.A."/>
            <person name="Henrissat B."/>
            <person name="Martin F."/>
            <person name="Cullen D."/>
            <person name="Hibbett D.S."/>
            <person name="Grigoriev I.V."/>
        </authorList>
    </citation>
    <scope>NUCLEOTIDE SEQUENCE [LARGE SCALE GENOMIC DNA]</scope>
    <source>
        <strain evidence="3">FD-172 SS1</strain>
    </source>
</reference>
<evidence type="ECO:0000313" key="2">
    <source>
        <dbReference type="EMBL" id="KDQ09073.1"/>
    </source>
</evidence>